<evidence type="ECO:0000256" key="1">
    <source>
        <dbReference type="ARBA" id="ARBA00022605"/>
    </source>
</evidence>
<dbReference type="Proteomes" id="UP000237968">
    <property type="component" value="Unassembled WGS sequence"/>
</dbReference>
<dbReference type="Gene3D" id="3.30.200.20">
    <property type="entry name" value="Phosphorylase Kinase, domain 1"/>
    <property type="match status" value="1"/>
</dbReference>
<dbReference type="GO" id="GO:0005524">
    <property type="term" value="F:ATP binding"/>
    <property type="evidence" value="ECO:0007669"/>
    <property type="project" value="UniProtKB-KW"/>
</dbReference>
<keyword evidence="5 9" id="KW-0418">Kinase</keyword>
<dbReference type="InterPro" id="IPR011009">
    <property type="entry name" value="Kinase-like_dom_sf"/>
</dbReference>
<dbReference type="PANTHER" id="PTHR21064">
    <property type="entry name" value="AMINOGLYCOSIDE PHOSPHOTRANSFERASE DOMAIN-CONTAINING PROTEIN-RELATED"/>
    <property type="match status" value="1"/>
</dbReference>
<evidence type="ECO:0000256" key="3">
    <source>
        <dbReference type="ARBA" id="ARBA00022697"/>
    </source>
</evidence>
<evidence type="ECO:0000256" key="5">
    <source>
        <dbReference type="ARBA" id="ARBA00022777"/>
    </source>
</evidence>
<evidence type="ECO:0000256" key="7">
    <source>
        <dbReference type="ARBA" id="ARBA00038240"/>
    </source>
</evidence>
<keyword evidence="6" id="KW-0067">ATP-binding</keyword>
<gene>
    <name evidence="9" type="primary">thrB_2</name>
    <name evidence="9" type="ORF">ENSA5_65580</name>
</gene>
<keyword evidence="4" id="KW-0547">Nucleotide-binding</keyword>
<dbReference type="OrthoDB" id="9777460at2"/>
<dbReference type="SUPFAM" id="SSF56112">
    <property type="entry name" value="Protein kinase-like (PK-like)"/>
    <property type="match status" value="1"/>
</dbReference>
<keyword evidence="1" id="KW-0028">Amino-acid biosynthesis</keyword>
<dbReference type="CDD" id="cd05153">
    <property type="entry name" value="HomoserineK_II"/>
    <property type="match status" value="1"/>
</dbReference>
<dbReference type="InterPro" id="IPR005280">
    <property type="entry name" value="Homoserine_kinase_II"/>
</dbReference>
<organism evidence="9 10">
    <name type="scientific">Enhygromyxa salina</name>
    <dbReference type="NCBI Taxonomy" id="215803"/>
    <lineage>
        <taxon>Bacteria</taxon>
        <taxon>Pseudomonadati</taxon>
        <taxon>Myxococcota</taxon>
        <taxon>Polyangia</taxon>
        <taxon>Nannocystales</taxon>
        <taxon>Nannocystaceae</taxon>
        <taxon>Enhygromyxa</taxon>
    </lineage>
</organism>
<dbReference type="InterPro" id="IPR050249">
    <property type="entry name" value="Pseudomonas-type_ThrB"/>
</dbReference>
<evidence type="ECO:0000256" key="6">
    <source>
        <dbReference type="ARBA" id="ARBA00022840"/>
    </source>
</evidence>
<protein>
    <submittedName>
        <fullName evidence="9">Homoserine kinase</fullName>
        <ecNumber evidence="9">2.7.1.39</ecNumber>
    </submittedName>
</protein>
<dbReference type="InterPro" id="IPR002575">
    <property type="entry name" value="Aminoglycoside_PTrfase"/>
</dbReference>
<dbReference type="GO" id="GO:0004413">
    <property type="term" value="F:homoserine kinase activity"/>
    <property type="evidence" value="ECO:0007669"/>
    <property type="project" value="UniProtKB-EC"/>
</dbReference>
<keyword evidence="3" id="KW-0791">Threonine biosynthesis</keyword>
<dbReference type="RefSeq" id="WP_106395715.1">
    <property type="nucleotide sequence ID" value="NZ_PVNK01000284.1"/>
</dbReference>
<evidence type="ECO:0000256" key="2">
    <source>
        <dbReference type="ARBA" id="ARBA00022679"/>
    </source>
</evidence>
<dbReference type="Gene3D" id="3.90.1200.10">
    <property type="match status" value="1"/>
</dbReference>
<reference evidence="9 10" key="1">
    <citation type="submission" date="2018-03" db="EMBL/GenBank/DDBJ databases">
        <title>Draft Genome Sequences of the Obligatory Marine Myxobacteria Enhygromyxa salina SWB005.</title>
        <authorList>
            <person name="Poehlein A."/>
            <person name="Moghaddam J.A."/>
            <person name="Harms H."/>
            <person name="Alanjari M."/>
            <person name="Koenig G.M."/>
            <person name="Daniel R."/>
            <person name="Schaeberle T.F."/>
        </authorList>
    </citation>
    <scope>NUCLEOTIDE SEQUENCE [LARGE SCALE GENOMIC DNA]</scope>
    <source>
        <strain evidence="9 10">SWB005</strain>
    </source>
</reference>
<dbReference type="AlphaFoldDB" id="A0A2S9XCC6"/>
<accession>A0A2S9XCC6</accession>
<proteinExistence type="inferred from homology"/>
<evidence type="ECO:0000313" key="9">
    <source>
        <dbReference type="EMBL" id="PRP90331.1"/>
    </source>
</evidence>
<comment type="similarity">
    <text evidence="7">Belongs to the pseudomonas-type ThrB family.</text>
</comment>
<dbReference type="GO" id="GO:0009088">
    <property type="term" value="P:threonine biosynthetic process"/>
    <property type="evidence" value="ECO:0007669"/>
    <property type="project" value="UniProtKB-KW"/>
</dbReference>
<keyword evidence="10" id="KW-1185">Reference proteome</keyword>
<feature type="domain" description="Aminoglycoside phosphotransferase" evidence="8">
    <location>
        <begin position="30"/>
        <end position="269"/>
    </location>
</feature>
<evidence type="ECO:0000256" key="4">
    <source>
        <dbReference type="ARBA" id="ARBA00022741"/>
    </source>
</evidence>
<dbReference type="Pfam" id="PF01636">
    <property type="entry name" value="APH"/>
    <property type="match status" value="1"/>
</dbReference>
<dbReference type="EMBL" id="PVNK01000284">
    <property type="protein sequence ID" value="PRP90331.1"/>
    <property type="molecule type" value="Genomic_DNA"/>
</dbReference>
<dbReference type="EC" id="2.7.1.39" evidence="9"/>
<sequence>MNRLHPFIDLDRDAVADLTADYSLGELRSVEPLVSGIINTNYLLRTDAGDYLLRLYPPERSADALRFEFSTLARLAEANFPCPRVIADAKGKTVGLSEAHTRHYAVLEFIPGETLAREAIDAGIVEQIGDLFADMQRTLSGFVPEGDKPRADLEFVRELGEATLDRVAALAGEGPATAARLRAIWAGSHARFDQPRDGAPSLERGVVHADLYFDNVIVEGDRVRGIIDFDDSYYGLFLIDLAVTLMEFTFVEADALDFGLGERLLRRYYARRPEAKGEAHLVHDGMICACFKYLGYTADLPEYAGEALLGNEYIARIDYLARPEIRAKVEAMVAAAVEAPS</sequence>
<evidence type="ECO:0000259" key="8">
    <source>
        <dbReference type="Pfam" id="PF01636"/>
    </source>
</evidence>
<dbReference type="PANTHER" id="PTHR21064:SF6">
    <property type="entry name" value="AMINOGLYCOSIDE PHOSPHOTRANSFERASE DOMAIN-CONTAINING PROTEIN"/>
    <property type="match status" value="1"/>
</dbReference>
<evidence type="ECO:0000313" key="10">
    <source>
        <dbReference type="Proteomes" id="UP000237968"/>
    </source>
</evidence>
<keyword evidence="2 9" id="KW-0808">Transferase</keyword>
<name>A0A2S9XCC6_9BACT</name>
<comment type="caution">
    <text evidence="9">The sequence shown here is derived from an EMBL/GenBank/DDBJ whole genome shotgun (WGS) entry which is preliminary data.</text>
</comment>